<protein>
    <submittedName>
        <fullName evidence="5">SurA N-terminal domain-containing protein</fullName>
    </submittedName>
</protein>
<proteinExistence type="predicted"/>
<evidence type="ECO:0000256" key="3">
    <source>
        <dbReference type="SAM" id="SignalP"/>
    </source>
</evidence>
<dbReference type="GO" id="GO:0003755">
    <property type="term" value="F:peptidyl-prolyl cis-trans isomerase activity"/>
    <property type="evidence" value="ECO:0007669"/>
    <property type="project" value="UniProtKB-KW"/>
</dbReference>
<sequence length="213" mass="24153">MRSRPLAALAMAACLALTTVAAHAQDGYRQPLDRIVAVVNEDAIMASQLDDRVEQAMARLRASDMDTPPEQALREQILDRMIVEEIEVQMAERMNLSVDDTELNRQVRAVANQNGVSLEQFADRLESQGMSLSQVRDQIRREMLIMKVQQALVSSRINISESEVERYLQQQGVGTSREEARQAIFQRKAGDELEKWVQEIRGEAFVEKRLNQG</sequence>
<dbReference type="InterPro" id="IPR050280">
    <property type="entry name" value="OMP_Chaperone_SurA"/>
</dbReference>
<dbReference type="PANTHER" id="PTHR47637">
    <property type="entry name" value="CHAPERONE SURA"/>
    <property type="match status" value="1"/>
</dbReference>
<feature type="domain" description="SurA N-terminal" evidence="4">
    <location>
        <begin position="32"/>
        <end position="149"/>
    </location>
</feature>
<accession>A0AAU7KKA9</accession>
<reference evidence="5" key="1">
    <citation type="submission" date="2022-06" db="EMBL/GenBank/DDBJ databases">
        <title>A novel DMS-producing enzyme.</title>
        <authorList>
            <person name="Zhang Y."/>
        </authorList>
    </citation>
    <scope>NUCLEOTIDE SEQUENCE</scope>
    <source>
        <strain evidence="5">RT37</strain>
    </source>
</reference>
<keyword evidence="1 3" id="KW-0732">Signal</keyword>
<evidence type="ECO:0000256" key="1">
    <source>
        <dbReference type="ARBA" id="ARBA00022729"/>
    </source>
</evidence>
<dbReference type="EMBL" id="CP098827">
    <property type="protein sequence ID" value="XBO71849.1"/>
    <property type="molecule type" value="Genomic_DNA"/>
</dbReference>
<dbReference type="AlphaFoldDB" id="A0AAU7KKA9"/>
<dbReference type="InterPro" id="IPR027304">
    <property type="entry name" value="Trigger_fact/SurA_dom_sf"/>
</dbReference>
<evidence type="ECO:0000256" key="2">
    <source>
        <dbReference type="ARBA" id="ARBA00023110"/>
    </source>
</evidence>
<dbReference type="SUPFAM" id="SSF109998">
    <property type="entry name" value="Triger factor/SurA peptide-binding domain-like"/>
    <property type="match status" value="1"/>
</dbReference>
<dbReference type="InterPro" id="IPR015391">
    <property type="entry name" value="SurA_N"/>
</dbReference>
<feature type="signal peptide" evidence="3">
    <location>
        <begin position="1"/>
        <end position="24"/>
    </location>
</feature>
<dbReference type="PANTHER" id="PTHR47637:SF1">
    <property type="entry name" value="CHAPERONE SURA"/>
    <property type="match status" value="1"/>
</dbReference>
<evidence type="ECO:0000313" key="5">
    <source>
        <dbReference type="EMBL" id="XBO71849.1"/>
    </source>
</evidence>
<name>A0AAU7KKA9_9GAMM</name>
<gene>
    <name evidence="5" type="ORF">NFG58_03830</name>
</gene>
<dbReference type="Gene3D" id="1.10.4030.10">
    <property type="entry name" value="Porin chaperone SurA, peptide-binding domain"/>
    <property type="match status" value="1"/>
</dbReference>
<evidence type="ECO:0000259" key="4">
    <source>
        <dbReference type="Pfam" id="PF09312"/>
    </source>
</evidence>
<organism evidence="5">
    <name type="scientific">Halomonas sp. RT37</name>
    <dbReference type="NCBI Taxonomy" id="2950872"/>
    <lineage>
        <taxon>Bacteria</taxon>
        <taxon>Pseudomonadati</taxon>
        <taxon>Pseudomonadota</taxon>
        <taxon>Gammaproteobacteria</taxon>
        <taxon>Oceanospirillales</taxon>
        <taxon>Halomonadaceae</taxon>
        <taxon>Halomonas</taxon>
    </lineage>
</organism>
<keyword evidence="2" id="KW-0413">Isomerase</keyword>
<feature type="chain" id="PRO_5043459253" evidence="3">
    <location>
        <begin position="25"/>
        <end position="213"/>
    </location>
</feature>
<keyword evidence="2" id="KW-0697">Rotamase</keyword>
<dbReference type="RefSeq" id="WP_348827622.1">
    <property type="nucleotide sequence ID" value="NZ_CP098827.1"/>
</dbReference>
<dbReference type="Pfam" id="PF09312">
    <property type="entry name" value="SurA_N"/>
    <property type="match status" value="1"/>
</dbReference>